<keyword evidence="3" id="KW-1185">Reference proteome</keyword>
<organism evidence="2 3">
    <name type="scientific">Halogeometricum luteum</name>
    <dbReference type="NCBI Taxonomy" id="2950537"/>
    <lineage>
        <taxon>Archaea</taxon>
        <taxon>Methanobacteriati</taxon>
        <taxon>Methanobacteriota</taxon>
        <taxon>Stenosarchaea group</taxon>
        <taxon>Halobacteria</taxon>
        <taxon>Halobacteriales</taxon>
        <taxon>Haloferacaceae</taxon>
        <taxon>Halogeometricum</taxon>
    </lineage>
</organism>
<dbReference type="InterPro" id="IPR027417">
    <property type="entry name" value="P-loop_NTPase"/>
</dbReference>
<dbReference type="SUPFAM" id="SSF52540">
    <property type="entry name" value="P-loop containing nucleoside triphosphate hydrolases"/>
    <property type="match status" value="1"/>
</dbReference>
<evidence type="ECO:0000259" key="1">
    <source>
        <dbReference type="Pfam" id="PF12705"/>
    </source>
</evidence>
<dbReference type="Pfam" id="PF12705">
    <property type="entry name" value="PDDEXK_1"/>
    <property type="match status" value="1"/>
</dbReference>
<feature type="domain" description="PD-(D/E)XK endonuclease-like" evidence="1">
    <location>
        <begin position="480"/>
        <end position="730"/>
    </location>
</feature>
<gene>
    <name evidence="2" type="ORF">NDI79_22360</name>
</gene>
<reference evidence="2 3" key="1">
    <citation type="submission" date="2022-06" db="EMBL/GenBank/DDBJ databases">
        <title>Halogeometricum sp. a new haloarchaeum isolate from saline soil.</title>
        <authorList>
            <person name="Strakova D."/>
            <person name="Galisteo C."/>
            <person name="Sanchez-Porro C."/>
            <person name="Ventosa A."/>
        </authorList>
    </citation>
    <scope>NUCLEOTIDE SEQUENCE [LARGE SCALE GENOMIC DNA]</scope>
    <source>
        <strain evidence="3">S3BR25-2</strain>
    </source>
</reference>
<protein>
    <submittedName>
        <fullName evidence="2">PD-(D/E)XK nuclease family protein</fullName>
    </submittedName>
</protein>
<dbReference type="InterPro" id="IPR038726">
    <property type="entry name" value="PDDEXK_AddAB-type"/>
</dbReference>
<sequence length="861" mass="97712">MPVTRAKPLDSLYDEVRDYDLVIVPDAPLASGLNRRLDRAHLGIFAITPRRLAAGRRERAEDRSAFLELVTTTDLEWKQAAYAIGNTLQCWEHQGRVDAVLDYDAYADTATETTVEQLSTLDTTSRRLGEYQIDDSKDVAVVGHDQLTTLERSILPTQYDTFDPFTDAAFDRPPFHIFDSSTAIVDAVLGIVSADNAEDVAVVADRGSEYATLVPSALEAADIPFIGGPGFADEQHHRGFVQFLRAATRGTETRVKTIRSILSSLEIAVDVKHDDKRLQDVDADSLTWFQEFSSQIGETTFAGALTAYERQAGISLDAFRDELEALGIATDYVIRQGIDRLEYYLQSYEVPVDREHEGVLLADAKSAAYVDRPVVFYLGLDEAWTHSPPRRPWVDRDAEFTRNLTQFQLLLQNGVEQYYLVQDTIGGSPATPCLYFEDLLDDDFERFSDLDTVTHGRTFSATQDGFEKESLDVSPKQIDTVSQSSLSTYVNSPRDYLFSRLVDGPDKDYFKEGNLFHDFAEFYVNHPDLIDEKTIEDLVDVMLEEAESFVRRVDRPTRRTKYRIGLETIVELLDERTPEGDDLLTPNSGWGQNFFAAHFDRDVDSPFTERWFENEDLGLKGKIDLVHGPTHLLDYKSGSRKRASRVVKNSALDPPSDTPNFQALLYLAHRRSERPGERLQFTFFHFLETLDDVVAGEADLDETLTTVEYNPTQFEEHARSRATFEKLRDDGAKNCQKTLSKIAYADYQAAFETAPLPATRDSDELIDSEFGQAMQTRLEECVGEYKYVSSGCKQLLRQLARVRSQNYFEEDLDAFETFVTERMTELNHRRAGEERFPVNGLAGEPNYRRVDNRDLLLDHDT</sequence>
<accession>A0ABU2G7Y0</accession>
<proteinExistence type="predicted"/>
<evidence type="ECO:0000313" key="3">
    <source>
        <dbReference type="Proteomes" id="UP001254813"/>
    </source>
</evidence>
<name>A0ABU2G7Y0_9EURY</name>
<evidence type="ECO:0000313" key="2">
    <source>
        <dbReference type="EMBL" id="MDS0296912.1"/>
    </source>
</evidence>
<dbReference type="EMBL" id="JAMQOQ010000009">
    <property type="protein sequence ID" value="MDS0296912.1"/>
    <property type="molecule type" value="Genomic_DNA"/>
</dbReference>
<comment type="caution">
    <text evidence="2">The sequence shown here is derived from an EMBL/GenBank/DDBJ whole genome shotgun (WGS) entry which is preliminary data.</text>
</comment>
<dbReference type="RefSeq" id="WP_310930843.1">
    <property type="nucleotide sequence ID" value="NZ_JAMQOQ010000009.1"/>
</dbReference>
<dbReference type="Proteomes" id="UP001254813">
    <property type="component" value="Unassembled WGS sequence"/>
</dbReference>